<dbReference type="InterPro" id="IPR047641">
    <property type="entry name" value="ABC_transpr_MalK/UgpC-like"/>
</dbReference>
<dbReference type="GO" id="GO:0055052">
    <property type="term" value="C:ATP-binding cassette (ABC) transporter complex, substrate-binding subunit-containing"/>
    <property type="evidence" value="ECO:0007669"/>
    <property type="project" value="TreeGrafter"/>
</dbReference>
<dbReference type="SUPFAM" id="SSF50331">
    <property type="entry name" value="MOP-like"/>
    <property type="match status" value="1"/>
</dbReference>
<protein>
    <submittedName>
        <fullName evidence="8">Maltose/maltodextrin transport ATP-binding protein MalK</fullName>
        <ecNumber evidence="8">3.6.3.19</ecNumber>
    </submittedName>
</protein>
<keyword evidence="8" id="KW-0378">Hydrolase</keyword>
<evidence type="ECO:0000256" key="4">
    <source>
        <dbReference type="ARBA" id="ARBA00022519"/>
    </source>
</evidence>
<dbReference type="NCBIfam" id="NF008653">
    <property type="entry name" value="PRK11650.1"/>
    <property type="match status" value="1"/>
</dbReference>
<keyword evidence="5" id="KW-0547">Nucleotide-binding</keyword>
<comment type="subcellular location">
    <subcellularLocation>
        <location evidence="1">Cell inner membrane</location>
        <topology evidence="1">Peripheral membrane protein</topology>
    </subcellularLocation>
</comment>
<dbReference type="GO" id="GO:0016887">
    <property type="term" value="F:ATP hydrolysis activity"/>
    <property type="evidence" value="ECO:0007669"/>
    <property type="project" value="InterPro"/>
</dbReference>
<dbReference type="PANTHER" id="PTHR43875">
    <property type="entry name" value="MALTODEXTRIN IMPORT ATP-BINDING PROTEIN MSMX"/>
    <property type="match status" value="1"/>
</dbReference>
<sequence length="382" mass="41930">MLLDATPRRRLLEGRSNVVGSATHREEFALASMNIVNVGKAYGSLTVIHGVSVEIPEGEFVVLVGPSGCGKSTLLRMVAGLEPITFGDIRIDGQVVNDLPPKDRDIAMVFQSYALYPHKTVAENMGFALKMRGEPKGDIDDRVKKAAEILDLVPYLARYPRQLSGGQRQRVAMGRAIVRDPKVFLFDEPLSNLDAKLRVQMRAEIKELQRRLATTMIYVTHDQVEAMTMADRIVVLRDGRVEQIGSPLELYDTPANTFVAGFIGSPSMNLLKGRIRTSGAPFFEIDDGIRLPLVHAPEGSDGRPAFYGIRPEHFALGGEVTANVTVVETTGSETQVFARIGSQKVIGVFRDRVEDQSGQPMAMTPNPASVNLFDLKTGLRLD</sequence>
<dbReference type="PROSITE" id="PS50893">
    <property type="entry name" value="ABC_TRANSPORTER_2"/>
    <property type="match status" value="1"/>
</dbReference>
<feature type="domain" description="ABC transporter" evidence="7">
    <location>
        <begin position="33"/>
        <end position="263"/>
    </location>
</feature>
<comment type="similarity">
    <text evidence="2">Belongs to the ABC transporter superfamily.</text>
</comment>
<keyword evidence="3" id="KW-0813">Transport</keyword>
<keyword evidence="6 8" id="KW-0067">ATP-binding</keyword>
<dbReference type="Pfam" id="PF00005">
    <property type="entry name" value="ABC_tran"/>
    <property type="match status" value="1"/>
</dbReference>
<dbReference type="FunFam" id="3.40.50.300:FF:000042">
    <property type="entry name" value="Maltose/maltodextrin ABC transporter, ATP-binding protein"/>
    <property type="match status" value="1"/>
</dbReference>
<dbReference type="PANTHER" id="PTHR43875:SF10">
    <property type="entry name" value="BLL2173 PROTEIN"/>
    <property type="match status" value="1"/>
</dbReference>
<dbReference type="CDD" id="cd03301">
    <property type="entry name" value="ABC_MalK_N"/>
    <property type="match status" value="1"/>
</dbReference>
<dbReference type="AlphaFoldDB" id="A0A0U3K5M3"/>
<evidence type="ECO:0000256" key="6">
    <source>
        <dbReference type="ARBA" id="ARBA00022840"/>
    </source>
</evidence>
<dbReference type="InterPro" id="IPR017871">
    <property type="entry name" value="ABC_transporter-like_CS"/>
</dbReference>
<dbReference type="InterPro" id="IPR027417">
    <property type="entry name" value="P-loop_NTPase"/>
</dbReference>
<evidence type="ECO:0000256" key="2">
    <source>
        <dbReference type="ARBA" id="ARBA00005417"/>
    </source>
</evidence>
<dbReference type="Pfam" id="PF17912">
    <property type="entry name" value="OB_MalK"/>
    <property type="match status" value="1"/>
</dbReference>
<dbReference type="Gene3D" id="3.40.50.300">
    <property type="entry name" value="P-loop containing nucleotide triphosphate hydrolases"/>
    <property type="match status" value="1"/>
</dbReference>
<name>A0A0U3K5M3_RHILV</name>
<reference evidence="8" key="1">
    <citation type="submission" date="2015-10" db="EMBL/GenBank/DDBJ databases">
        <title>Comparative analysis of sym-gene organization in Rhizobium leguminosarum bv. viciae strains, isolated from different host plants and demonstrating clear differences in symbiotic specificity.</title>
        <authorList>
            <person name="Chirak E.R."/>
            <person name="Kimeklis A.K."/>
            <person name="Andronov E.E."/>
        </authorList>
    </citation>
    <scope>NUCLEOTIDE SEQUENCE</scope>
    <source>
        <strain evidence="8">Vaf12</strain>
    </source>
</reference>
<dbReference type="EMBL" id="KT944070">
    <property type="protein sequence ID" value="ALU64609.1"/>
    <property type="molecule type" value="Genomic_DNA"/>
</dbReference>
<dbReference type="GO" id="GO:0008643">
    <property type="term" value="P:carbohydrate transport"/>
    <property type="evidence" value="ECO:0007669"/>
    <property type="project" value="InterPro"/>
</dbReference>
<dbReference type="Gene3D" id="2.40.50.140">
    <property type="entry name" value="Nucleic acid-binding proteins"/>
    <property type="match status" value="1"/>
</dbReference>
<dbReference type="InterPro" id="IPR003439">
    <property type="entry name" value="ABC_transporter-like_ATP-bd"/>
</dbReference>
<organism evidence="8">
    <name type="scientific">Rhizobium leguminosarum bv. viciae</name>
    <dbReference type="NCBI Taxonomy" id="387"/>
    <lineage>
        <taxon>Bacteria</taxon>
        <taxon>Pseudomonadati</taxon>
        <taxon>Pseudomonadota</taxon>
        <taxon>Alphaproteobacteria</taxon>
        <taxon>Hyphomicrobiales</taxon>
        <taxon>Rhizobiaceae</taxon>
        <taxon>Rhizobium/Agrobacterium group</taxon>
        <taxon>Rhizobium</taxon>
    </lineage>
</organism>
<dbReference type="GO" id="GO:0005524">
    <property type="term" value="F:ATP binding"/>
    <property type="evidence" value="ECO:0007669"/>
    <property type="project" value="UniProtKB-KW"/>
</dbReference>
<dbReference type="InterPro" id="IPR012340">
    <property type="entry name" value="NA-bd_OB-fold"/>
</dbReference>
<evidence type="ECO:0000256" key="1">
    <source>
        <dbReference type="ARBA" id="ARBA00004417"/>
    </source>
</evidence>
<keyword evidence="4" id="KW-1003">Cell membrane</keyword>
<dbReference type="InterPro" id="IPR008995">
    <property type="entry name" value="Mo/tungstate-bd_C_term_dom"/>
</dbReference>
<dbReference type="InterPro" id="IPR015855">
    <property type="entry name" value="ABC_transpr_MalK-like"/>
</dbReference>
<accession>A0A0U3K5M3</accession>
<dbReference type="EC" id="3.6.3.19" evidence="8"/>
<evidence type="ECO:0000256" key="5">
    <source>
        <dbReference type="ARBA" id="ARBA00022741"/>
    </source>
</evidence>
<dbReference type="SMART" id="SM00382">
    <property type="entry name" value="AAA"/>
    <property type="match status" value="1"/>
</dbReference>
<dbReference type="InterPro" id="IPR040582">
    <property type="entry name" value="OB_MalK-like"/>
</dbReference>
<proteinExistence type="inferred from homology"/>
<keyword evidence="4" id="KW-0472">Membrane</keyword>
<evidence type="ECO:0000256" key="3">
    <source>
        <dbReference type="ARBA" id="ARBA00022448"/>
    </source>
</evidence>
<evidence type="ECO:0000313" key="8">
    <source>
        <dbReference type="EMBL" id="ALU64609.1"/>
    </source>
</evidence>
<dbReference type="SUPFAM" id="SSF52540">
    <property type="entry name" value="P-loop containing nucleoside triphosphate hydrolases"/>
    <property type="match status" value="1"/>
</dbReference>
<evidence type="ECO:0000259" key="7">
    <source>
        <dbReference type="PROSITE" id="PS50893"/>
    </source>
</evidence>
<dbReference type="InterPro" id="IPR003593">
    <property type="entry name" value="AAA+_ATPase"/>
</dbReference>
<dbReference type="PROSITE" id="PS00211">
    <property type="entry name" value="ABC_TRANSPORTER_1"/>
    <property type="match status" value="1"/>
</dbReference>
<keyword evidence="4" id="KW-0997">Cell inner membrane</keyword>
<dbReference type="Gene3D" id="2.40.50.100">
    <property type="match status" value="1"/>
</dbReference>
<dbReference type="GO" id="GO:0140359">
    <property type="term" value="F:ABC-type transporter activity"/>
    <property type="evidence" value="ECO:0007669"/>
    <property type="project" value="InterPro"/>
</dbReference>